<dbReference type="Pfam" id="PF17855">
    <property type="entry name" value="MCM_lid"/>
    <property type="match status" value="1"/>
</dbReference>
<proteinExistence type="inferred from homology"/>
<dbReference type="SUPFAM" id="SSF52540">
    <property type="entry name" value="P-loop containing nucleoside triphosphate hydrolases"/>
    <property type="match status" value="1"/>
</dbReference>
<dbReference type="PRINTS" id="PR01657">
    <property type="entry name" value="MCMFAMILY"/>
</dbReference>
<dbReference type="STRING" id="3088.A0A383WE42"/>
<dbReference type="InterPro" id="IPR027417">
    <property type="entry name" value="P-loop_NTPase"/>
</dbReference>
<evidence type="ECO:0000256" key="5">
    <source>
        <dbReference type="ARBA" id="ARBA00022801"/>
    </source>
</evidence>
<dbReference type="GO" id="GO:0017116">
    <property type="term" value="F:single-stranded DNA helicase activity"/>
    <property type="evidence" value="ECO:0007669"/>
    <property type="project" value="TreeGrafter"/>
</dbReference>
<feature type="compositionally biased region" description="Low complexity" evidence="13">
    <location>
        <begin position="782"/>
        <end position="806"/>
    </location>
</feature>
<feature type="compositionally biased region" description="Acidic residues" evidence="13">
    <location>
        <begin position="740"/>
        <end position="758"/>
    </location>
</feature>
<evidence type="ECO:0000256" key="2">
    <source>
        <dbReference type="ARBA" id="ARBA00008010"/>
    </source>
</evidence>
<evidence type="ECO:0000256" key="3">
    <source>
        <dbReference type="ARBA" id="ARBA00022705"/>
    </source>
</evidence>
<dbReference type="InterPro" id="IPR001208">
    <property type="entry name" value="MCM_dom"/>
</dbReference>
<evidence type="ECO:0000256" key="1">
    <source>
        <dbReference type="ARBA" id="ARBA00004123"/>
    </source>
</evidence>
<dbReference type="GO" id="GO:0042555">
    <property type="term" value="C:MCM complex"/>
    <property type="evidence" value="ECO:0007669"/>
    <property type="project" value="UniProtKB-UniRule"/>
</dbReference>
<accession>A0A383WE42</accession>
<evidence type="ECO:0000313" key="15">
    <source>
        <dbReference type="EMBL" id="SZX63360.1"/>
    </source>
</evidence>
<dbReference type="GO" id="GO:1902975">
    <property type="term" value="P:mitotic DNA replication initiation"/>
    <property type="evidence" value="ECO:0007669"/>
    <property type="project" value="TreeGrafter"/>
</dbReference>
<name>A0A383WE42_TETOB</name>
<dbReference type="InterPro" id="IPR012340">
    <property type="entry name" value="NA-bd_OB-fold"/>
</dbReference>
<comment type="subunit">
    <text evidence="12">Component of the MCM2-7 complex.</text>
</comment>
<evidence type="ECO:0000256" key="8">
    <source>
        <dbReference type="ARBA" id="ARBA00023125"/>
    </source>
</evidence>
<dbReference type="InterPro" id="IPR018525">
    <property type="entry name" value="MCM_CS"/>
</dbReference>
<evidence type="ECO:0000256" key="6">
    <source>
        <dbReference type="ARBA" id="ARBA00022806"/>
    </source>
</evidence>
<evidence type="ECO:0000256" key="13">
    <source>
        <dbReference type="SAM" id="MobiDB-lite"/>
    </source>
</evidence>
<evidence type="ECO:0000256" key="7">
    <source>
        <dbReference type="ARBA" id="ARBA00022840"/>
    </source>
</evidence>
<dbReference type="Proteomes" id="UP000256970">
    <property type="component" value="Unassembled WGS sequence"/>
</dbReference>
<dbReference type="GO" id="GO:0006271">
    <property type="term" value="P:DNA strand elongation involved in DNA replication"/>
    <property type="evidence" value="ECO:0007669"/>
    <property type="project" value="TreeGrafter"/>
</dbReference>
<dbReference type="EMBL" id="FNXT01001231">
    <property type="protein sequence ID" value="SZX75389.1"/>
    <property type="molecule type" value="Genomic_DNA"/>
</dbReference>
<dbReference type="SMART" id="SM00350">
    <property type="entry name" value="MCM"/>
    <property type="match status" value="1"/>
</dbReference>
<keyword evidence="7 11" id="KW-0067">ATP-binding</keyword>
<feature type="compositionally biased region" description="Low complexity" evidence="13">
    <location>
        <begin position="764"/>
        <end position="773"/>
    </location>
</feature>
<comment type="catalytic activity">
    <reaction evidence="10 12">
        <text>ATP + H2O = ADP + phosphate + H(+)</text>
        <dbReference type="Rhea" id="RHEA:13065"/>
        <dbReference type="ChEBI" id="CHEBI:15377"/>
        <dbReference type="ChEBI" id="CHEBI:15378"/>
        <dbReference type="ChEBI" id="CHEBI:30616"/>
        <dbReference type="ChEBI" id="CHEBI:43474"/>
        <dbReference type="ChEBI" id="CHEBI:456216"/>
        <dbReference type="EC" id="3.6.4.12"/>
    </reaction>
</comment>
<dbReference type="InterPro" id="IPR008046">
    <property type="entry name" value="Mcm3"/>
</dbReference>
<dbReference type="GO" id="GO:0016787">
    <property type="term" value="F:hydrolase activity"/>
    <property type="evidence" value="ECO:0007669"/>
    <property type="project" value="UniProtKB-KW"/>
</dbReference>
<sequence length="901" mass="98297">MDDTIETRLAHKRLFADFLSWEDSDGWKLSDQMKDELADRDHKTNNIIKVLGNRVDIQNYRLRNWNAAVQRQLLERPTEYLPGLQDAVGEYMKSSEDFAGEFSSEDSEILVGLKGEFGELEVSPRNLNSSHLGKLVKVYGIVTRCSLVRPKLVKSVHYCAVTGVTTSREYRDITALTGLPTGSSYPTRDEAGNLLTTEYGKCRYKDNQVIGLQELPETAPPGQLPHSVEIVLEADLVDSCKPGDRVAIVGIFRPLASSGSGGSTSGAYRSVVVGVSVEKLTHDRYKWRGEDIANINKIAQRPWALKLLANSLAPSIYGHDTIKEGLVLMLMGGVERVVNNSHIRGDVNMLLVGDPGVAKSQLLRAVMSVAPHAVSTTGRGSSGVGLTAAVTSDRETGEKRLEAGAMVLADGGVVCIDEFDKMNEDDRVAIHEVMEQQTVTIAKAGIQASLNARCSVLAAANPLYGTYDRKSSINMNVSLPDSLLSRFDMLFVVLDNTNTAMDKEVAEHVLRGHLYRQPGETSETAPTEPGIMDLMAEIKLGGDYKKGSGAPVWLKGGNVLNAHHGAAAGGAGADEWPQDELGDANVADLGDLEEGAEELCRQVVDDGALAPRLRALRKRELTRGLDPELLRRYILYVRRYRYPGTNHEMPMSREAEQAIQNKWVEMRQHAQSAALPVTARSLEALIRLSQAHAKLHMADSVEAVDVAVASRILDTCYTQCVEEEQPAAQQRQQQQRDWSDNEDDAMQEEEEEDEEQQDKEEAAGEAQQQQGSRQQRRKRPRSAAAAAAAGGSEGAAAADAEGVAPPKAKRHEASPAGGLSRPQLQALNEVLTDLFGPTNDGAAYLADILRELGNRGINVSREALVAVLAAASSAQYDELPAEQRWSQRLIWDPTDESVCSL</sequence>
<dbReference type="InterPro" id="IPR003593">
    <property type="entry name" value="AAA+_ATPase"/>
</dbReference>
<dbReference type="GO" id="GO:0005634">
    <property type="term" value="C:nucleus"/>
    <property type="evidence" value="ECO:0007669"/>
    <property type="project" value="UniProtKB-SubCell"/>
</dbReference>
<dbReference type="InterPro" id="IPR033762">
    <property type="entry name" value="MCM_OB"/>
</dbReference>
<comment type="subcellular location">
    <subcellularLocation>
        <location evidence="1 12">Nucleus</location>
    </subcellularLocation>
</comment>
<keyword evidence="17" id="KW-1185">Reference proteome</keyword>
<evidence type="ECO:0000256" key="10">
    <source>
        <dbReference type="ARBA" id="ARBA00047995"/>
    </source>
</evidence>
<dbReference type="GO" id="GO:0005524">
    <property type="term" value="F:ATP binding"/>
    <property type="evidence" value="ECO:0007669"/>
    <property type="project" value="UniProtKB-UniRule"/>
</dbReference>
<comment type="similarity">
    <text evidence="2 11">Belongs to the MCM family.</text>
</comment>
<dbReference type="PANTHER" id="PTHR11630">
    <property type="entry name" value="DNA REPLICATION LICENSING FACTOR MCM FAMILY MEMBER"/>
    <property type="match status" value="1"/>
</dbReference>
<keyword evidence="9 12" id="KW-0539">Nucleus</keyword>
<feature type="compositionally biased region" description="Low complexity" evidence="13">
    <location>
        <begin position="726"/>
        <end position="736"/>
    </location>
</feature>
<dbReference type="Gene3D" id="2.20.28.10">
    <property type="match status" value="1"/>
</dbReference>
<dbReference type="InterPro" id="IPR041562">
    <property type="entry name" value="MCM_lid"/>
</dbReference>
<dbReference type="Gene3D" id="2.40.50.140">
    <property type="entry name" value="Nucleic acid-binding proteins"/>
    <property type="match status" value="1"/>
</dbReference>
<evidence type="ECO:0000256" key="9">
    <source>
        <dbReference type="ARBA" id="ARBA00023242"/>
    </source>
</evidence>
<dbReference type="EMBL" id="FNXT01000308">
    <property type="protein sequence ID" value="SZX63360.1"/>
    <property type="molecule type" value="Genomic_DNA"/>
</dbReference>
<keyword evidence="5 12" id="KW-0378">Hydrolase</keyword>
<dbReference type="InterPro" id="IPR031327">
    <property type="entry name" value="MCM"/>
</dbReference>
<evidence type="ECO:0000256" key="4">
    <source>
        <dbReference type="ARBA" id="ARBA00022741"/>
    </source>
</evidence>
<evidence type="ECO:0000313" key="17">
    <source>
        <dbReference type="Proteomes" id="UP000256970"/>
    </source>
</evidence>
<feature type="region of interest" description="Disordered" evidence="13">
    <location>
        <begin position="725"/>
        <end position="820"/>
    </location>
</feature>
<dbReference type="Gene3D" id="3.30.1640.10">
    <property type="entry name" value="mini-chromosome maintenance (MCM) complex, chain A, domain 1"/>
    <property type="match status" value="1"/>
</dbReference>
<dbReference type="SUPFAM" id="SSF50249">
    <property type="entry name" value="Nucleic acid-binding proteins"/>
    <property type="match status" value="1"/>
</dbReference>
<dbReference type="Pfam" id="PF17207">
    <property type="entry name" value="MCM_OB"/>
    <property type="match status" value="1"/>
</dbReference>
<dbReference type="EC" id="3.6.4.12" evidence="12"/>
<evidence type="ECO:0000259" key="14">
    <source>
        <dbReference type="PROSITE" id="PS50051"/>
    </source>
</evidence>
<dbReference type="Gene3D" id="3.40.50.300">
    <property type="entry name" value="P-loop containing nucleotide triphosphate hydrolases"/>
    <property type="match status" value="1"/>
</dbReference>
<comment type="function">
    <text evidence="12">Acts as component of the MCM2-7 complex (MCM complex) which is the replicative helicase essential for 'once per cell cycle' DNA replication initiation and elongation in eukaryotic cells. The active ATPase sites in the MCM2-7 ring are formed through the interaction surfaces of two neighboring subunits such that a critical structure of a conserved arginine finger motif is provided in trans relative to the ATP-binding site of the Walker A box of the adjacent subunit. The six ATPase active sites, however, are likely to contribute differentially to the complex helicase activity.</text>
</comment>
<evidence type="ECO:0000256" key="11">
    <source>
        <dbReference type="RuleBase" id="RU004070"/>
    </source>
</evidence>
<dbReference type="PANTHER" id="PTHR11630:SF46">
    <property type="entry name" value="DNA REPLICATION LICENSING FACTOR MCM3-RELATED"/>
    <property type="match status" value="1"/>
</dbReference>
<reference evidence="16 17" key="1">
    <citation type="submission" date="2016-10" db="EMBL/GenBank/DDBJ databases">
        <authorList>
            <person name="Cai Z."/>
        </authorList>
    </citation>
    <scope>NUCLEOTIDE SEQUENCE [LARGE SCALE GENOMIC DNA]</scope>
</reference>
<protein>
    <recommendedName>
        <fullName evidence="12">DNA replication licensing factor MCM3</fullName>
        <ecNumber evidence="12">3.6.4.12</ecNumber>
    </recommendedName>
</protein>
<dbReference type="PRINTS" id="PR01659">
    <property type="entry name" value="MCMPROTEIN3"/>
</dbReference>
<keyword evidence="6 12" id="KW-0347">Helicase</keyword>
<dbReference type="GO" id="GO:0000727">
    <property type="term" value="P:double-strand break repair via break-induced replication"/>
    <property type="evidence" value="ECO:0007669"/>
    <property type="project" value="TreeGrafter"/>
</dbReference>
<keyword evidence="8 11" id="KW-0238">DNA-binding</keyword>
<dbReference type="FunFam" id="2.20.28.10:FF:000008">
    <property type="entry name" value="DNA helicase"/>
    <property type="match status" value="1"/>
</dbReference>
<dbReference type="PROSITE" id="PS50051">
    <property type="entry name" value="MCM_2"/>
    <property type="match status" value="1"/>
</dbReference>
<keyword evidence="3 12" id="KW-0235">DNA replication</keyword>
<keyword evidence="4 11" id="KW-0547">Nucleotide-binding</keyword>
<dbReference type="SMART" id="SM00382">
    <property type="entry name" value="AAA"/>
    <property type="match status" value="1"/>
</dbReference>
<feature type="domain" description="MCM C-terminal AAA(+) ATPase" evidence="14">
    <location>
        <begin position="304"/>
        <end position="509"/>
    </location>
</feature>
<dbReference type="PROSITE" id="PS00847">
    <property type="entry name" value="MCM_1"/>
    <property type="match status" value="1"/>
</dbReference>
<evidence type="ECO:0000256" key="12">
    <source>
        <dbReference type="RuleBase" id="RU368061"/>
    </source>
</evidence>
<organism evidence="16 17">
    <name type="scientific">Tetradesmus obliquus</name>
    <name type="common">Green alga</name>
    <name type="synonym">Acutodesmus obliquus</name>
    <dbReference type="NCBI Taxonomy" id="3088"/>
    <lineage>
        <taxon>Eukaryota</taxon>
        <taxon>Viridiplantae</taxon>
        <taxon>Chlorophyta</taxon>
        <taxon>core chlorophytes</taxon>
        <taxon>Chlorophyceae</taxon>
        <taxon>CS clade</taxon>
        <taxon>Sphaeropleales</taxon>
        <taxon>Scenedesmaceae</taxon>
        <taxon>Tetradesmus</taxon>
    </lineage>
</organism>
<dbReference type="Pfam" id="PF00493">
    <property type="entry name" value="MCM"/>
    <property type="match status" value="1"/>
</dbReference>
<dbReference type="AlphaFoldDB" id="A0A383WE42"/>
<dbReference type="GO" id="GO:0003697">
    <property type="term" value="F:single-stranded DNA binding"/>
    <property type="evidence" value="ECO:0007669"/>
    <property type="project" value="TreeGrafter"/>
</dbReference>
<evidence type="ECO:0000313" key="16">
    <source>
        <dbReference type="EMBL" id="SZX75389.1"/>
    </source>
</evidence>
<gene>
    <name evidence="16" type="ORF">BQ4739_LOCUS15664</name>
    <name evidence="15" type="ORF">BQ4739_LOCUS3913</name>
</gene>